<dbReference type="AlphaFoldDB" id="A0A2R6RLP3"/>
<dbReference type="OrthoDB" id="411524at2759"/>
<dbReference type="STRING" id="98765.A0A2R6RLP3"/>
<dbReference type="SUPFAM" id="SSF53448">
    <property type="entry name" value="Nucleotide-diphospho-sugar transferases"/>
    <property type="match status" value="1"/>
</dbReference>
<keyword evidence="4" id="KW-1185">Reference proteome</keyword>
<feature type="transmembrane region" description="Helical" evidence="2">
    <location>
        <begin position="34"/>
        <end position="55"/>
    </location>
</feature>
<evidence type="ECO:0000313" key="4">
    <source>
        <dbReference type="Proteomes" id="UP000186601"/>
    </source>
</evidence>
<dbReference type="Proteomes" id="UP000186601">
    <property type="component" value="Unassembled WGS sequence"/>
</dbReference>
<dbReference type="EMBL" id="MLYV02000233">
    <property type="protein sequence ID" value="PSS30929.1"/>
    <property type="molecule type" value="Genomic_DNA"/>
</dbReference>
<evidence type="ECO:0008006" key="5">
    <source>
        <dbReference type="Google" id="ProtNLM"/>
    </source>
</evidence>
<organism evidence="3 4">
    <name type="scientific">Hermanssonia centrifuga</name>
    <dbReference type="NCBI Taxonomy" id="98765"/>
    <lineage>
        <taxon>Eukaryota</taxon>
        <taxon>Fungi</taxon>
        <taxon>Dikarya</taxon>
        <taxon>Basidiomycota</taxon>
        <taxon>Agaricomycotina</taxon>
        <taxon>Agaricomycetes</taxon>
        <taxon>Polyporales</taxon>
        <taxon>Meruliaceae</taxon>
        <taxon>Hermanssonia</taxon>
    </lineage>
</organism>
<dbReference type="InterPro" id="IPR029044">
    <property type="entry name" value="Nucleotide-diphossugar_trans"/>
</dbReference>
<evidence type="ECO:0000256" key="1">
    <source>
        <dbReference type="SAM" id="MobiDB-lite"/>
    </source>
</evidence>
<reference evidence="3 4" key="1">
    <citation type="submission" date="2018-02" db="EMBL/GenBank/DDBJ databases">
        <title>Genome sequence of the basidiomycete white-rot fungus Phlebia centrifuga.</title>
        <authorList>
            <person name="Granchi Z."/>
            <person name="Peng M."/>
            <person name="de Vries R.P."/>
            <person name="Hilden K."/>
            <person name="Makela M.R."/>
            <person name="Grigoriev I."/>
            <person name="Riley R."/>
        </authorList>
    </citation>
    <scope>NUCLEOTIDE SEQUENCE [LARGE SCALE GENOMIC DNA]</scope>
    <source>
        <strain evidence="3 4">FBCC195</strain>
    </source>
</reference>
<feature type="compositionally biased region" description="Basic and acidic residues" evidence="1">
    <location>
        <begin position="1"/>
        <end position="10"/>
    </location>
</feature>
<comment type="caution">
    <text evidence="3">The sequence shown here is derived from an EMBL/GenBank/DDBJ whole genome shotgun (WGS) entry which is preliminary data.</text>
</comment>
<accession>A0A2R6RLP3</accession>
<dbReference type="Gene3D" id="3.90.550.10">
    <property type="entry name" value="Spore Coat Polysaccharide Biosynthesis Protein SpsA, Chain A"/>
    <property type="match status" value="1"/>
</dbReference>
<protein>
    <recommendedName>
        <fullName evidence="5">Glycosyltransferase family 8 protein</fullName>
    </recommendedName>
</protein>
<feature type="region of interest" description="Disordered" evidence="1">
    <location>
        <begin position="1"/>
        <end position="21"/>
    </location>
</feature>
<evidence type="ECO:0000313" key="3">
    <source>
        <dbReference type="EMBL" id="PSS30929.1"/>
    </source>
</evidence>
<name>A0A2R6RLP3_9APHY</name>
<evidence type="ECO:0000256" key="2">
    <source>
        <dbReference type="SAM" id="Phobius"/>
    </source>
</evidence>
<gene>
    <name evidence="3" type="ORF">PHLCEN_2v2554</name>
</gene>
<keyword evidence="2" id="KW-1133">Transmembrane helix</keyword>
<keyword evidence="2" id="KW-0472">Membrane</keyword>
<keyword evidence="2" id="KW-0812">Transmembrane</keyword>
<proteinExistence type="predicted"/>
<sequence>MYHPRDRHDTSPFLDNPPPSPWRARAKELSRRPLFTRQVAFVALFLVVAAPLWLLTHHGQDAIRASAAPEDLINFATSTERQIAPVEHVATSATPTISIPPSFNARPHGDVKAPHRQFFPPHMVDTPLEDQVTVVDADPVTFSFIMFSADSASEGAVLMKAFLEKRLALVKRPKHNVLVRFYKLTRADMTGRIEREGAIFTDHSAGVPGLMKLFIHEILPETVKKSIFIDTDAFFISDPLLLWQQFDKLGPNTAISMPTHPEQEAPHWHHANKICSCIMLLDLEKLRKLRLMDSSAYRNVDDGISPLSPAAFRAMFGPPGAEGHYEDVKLGDQGYWWAIVSHRPDVFEHLSFDWEVSSCLLDMYFTGLGHDDATEEEELAAQLHTWATPHQGQVILPKMLHLYFEWEGWSEPDNSLEKRWGAAMRYHVGLKWLWLNQANTNDTKITVETVGNVKFADELVASRIL</sequence>